<dbReference type="SUPFAM" id="SSF48230">
    <property type="entry name" value="Chondroitin AC/alginate lyase"/>
    <property type="match status" value="1"/>
</dbReference>
<comment type="subcellular location">
    <subcellularLocation>
        <location evidence="1">Cell envelope</location>
    </subcellularLocation>
</comment>
<organism evidence="4 5">
    <name type="scientific">Haloferula chungangensis</name>
    <dbReference type="NCBI Taxonomy" id="1048331"/>
    <lineage>
        <taxon>Bacteria</taxon>
        <taxon>Pseudomonadati</taxon>
        <taxon>Verrucomicrobiota</taxon>
        <taxon>Verrucomicrobiia</taxon>
        <taxon>Verrucomicrobiales</taxon>
        <taxon>Verrucomicrobiaceae</taxon>
        <taxon>Haloferula</taxon>
    </lineage>
</organism>
<evidence type="ECO:0000259" key="3">
    <source>
        <dbReference type="Pfam" id="PF07940"/>
    </source>
</evidence>
<accession>A0ABW2L8U5</accession>
<evidence type="ECO:0000256" key="1">
    <source>
        <dbReference type="ARBA" id="ARBA00004196"/>
    </source>
</evidence>
<evidence type="ECO:0000313" key="5">
    <source>
        <dbReference type="Proteomes" id="UP001596472"/>
    </source>
</evidence>
<dbReference type="Proteomes" id="UP001596472">
    <property type="component" value="Unassembled WGS sequence"/>
</dbReference>
<name>A0ABW2L8U5_9BACT</name>
<feature type="chain" id="PRO_5046518375" evidence="2">
    <location>
        <begin position="23"/>
        <end position="618"/>
    </location>
</feature>
<feature type="signal peptide" evidence="2">
    <location>
        <begin position="1"/>
        <end position="22"/>
    </location>
</feature>
<dbReference type="Pfam" id="PF07940">
    <property type="entry name" value="Hepar_II_III_C"/>
    <property type="match status" value="1"/>
</dbReference>
<keyword evidence="5" id="KW-1185">Reference proteome</keyword>
<dbReference type="PANTHER" id="PTHR38045">
    <property type="entry name" value="CHROMOSOME 1, WHOLE GENOME SHOTGUN SEQUENCE"/>
    <property type="match status" value="1"/>
</dbReference>
<evidence type="ECO:0000313" key="4">
    <source>
        <dbReference type="EMBL" id="MFC7337901.1"/>
    </source>
</evidence>
<gene>
    <name evidence="4" type="ORF">ACFQY0_11985</name>
</gene>
<evidence type="ECO:0000256" key="2">
    <source>
        <dbReference type="SAM" id="SignalP"/>
    </source>
</evidence>
<dbReference type="Gene3D" id="1.50.10.100">
    <property type="entry name" value="Chondroitin AC/alginate lyase"/>
    <property type="match status" value="1"/>
</dbReference>
<protein>
    <submittedName>
        <fullName evidence="4">Heparinase II/III family protein</fullName>
    </submittedName>
</protein>
<feature type="domain" description="Heparinase II/III-like C-terminal" evidence="3">
    <location>
        <begin position="389"/>
        <end position="594"/>
    </location>
</feature>
<dbReference type="PANTHER" id="PTHR38045:SF1">
    <property type="entry name" value="HEPARINASE II_III-LIKE PROTEIN"/>
    <property type="match status" value="1"/>
</dbReference>
<dbReference type="RefSeq" id="WP_379712641.1">
    <property type="nucleotide sequence ID" value="NZ_JBHTBS010000005.1"/>
</dbReference>
<reference evidence="5" key="1">
    <citation type="journal article" date="2019" name="Int. J. Syst. Evol. Microbiol.">
        <title>The Global Catalogue of Microorganisms (GCM) 10K type strain sequencing project: providing services to taxonomists for standard genome sequencing and annotation.</title>
        <authorList>
            <consortium name="The Broad Institute Genomics Platform"/>
            <consortium name="The Broad Institute Genome Sequencing Center for Infectious Disease"/>
            <person name="Wu L."/>
            <person name="Ma J."/>
        </authorList>
    </citation>
    <scope>NUCLEOTIDE SEQUENCE [LARGE SCALE GENOMIC DNA]</scope>
    <source>
        <strain evidence="5">CGMCC 4.1467</strain>
    </source>
</reference>
<comment type="caution">
    <text evidence="4">The sequence shown here is derived from an EMBL/GenBank/DDBJ whole genome shotgun (WGS) entry which is preliminary data.</text>
</comment>
<dbReference type="EMBL" id="JBHTBS010000005">
    <property type="protein sequence ID" value="MFC7337901.1"/>
    <property type="molecule type" value="Genomic_DNA"/>
</dbReference>
<dbReference type="InterPro" id="IPR008929">
    <property type="entry name" value="Chondroitin_lyas"/>
</dbReference>
<dbReference type="InterPro" id="IPR012480">
    <property type="entry name" value="Hepar_II_III_C"/>
</dbReference>
<keyword evidence="2" id="KW-0732">Signal</keyword>
<sequence>MKNALAVLSFAIAVLSTGITHASSDEESTSILNTLEEKHPRLMLKDSALQDLKKRAETDEVLKALIQGVIQKADRRLGEPMLSYSKRGPRLLHVSKACLERVYELGVAWRWTGDRKYASKLEENLLAVCDFPDWNPRHFLDTAEMAHAVGLGYDWIYHYMDPETRALVRHTLITKGLKPGIERYDEGYHHFTYAYNWNQVCNGGLLIAALAVAESHPAISEDLISRALANLPTALASYAPDGVWAEGIAYWNYATEYTAYALTAMETALGSDFGLAKSPGLSTTGYVPLYSVGPTGFYFSYADAGDFRKHRSAPCQFWLSRTFDNPDFADAEHRLISDRNVSPLHVIWYTPPSGNIPTELERDRLLKGEVETALFRSAWNDPDALFVGVKAGYNQAHHGHLDLGNFELDALGVRWARDLGADDYNLPDYWSYREGGMRWTYYRLGSLSHNVPLLAGNNQNANAVAELKRYRSGEPFSFAEIELSEAYSSHASKARRGVALVADRRAALIQDEINVHAPCELLWGMTTDATIELGNADTARLTLEGKTLIARVLSPEGARFAVESAEQDPPQKSNKGVSRLVIRLPEAEGKTTVSVLLSPVWDEGGAVEGVEINALDEW</sequence>
<dbReference type="Gene3D" id="2.70.98.70">
    <property type="match status" value="1"/>
</dbReference>
<proteinExistence type="predicted"/>